<keyword evidence="1" id="KW-0472">Membrane</keyword>
<gene>
    <name evidence="2" type="primary">yunB</name>
    <name evidence="2" type="ORF">FZD47_22795</name>
</gene>
<evidence type="ECO:0000313" key="3">
    <source>
        <dbReference type="Proteomes" id="UP000323732"/>
    </source>
</evidence>
<dbReference type="PIRSF" id="PIRSF021383">
    <property type="entry name" value="YunB"/>
    <property type="match status" value="1"/>
</dbReference>
<reference evidence="2 3" key="1">
    <citation type="submission" date="2019-08" db="EMBL/GenBank/DDBJ databases">
        <title>Bacillus genomes from the desert of Cuatro Cienegas, Coahuila.</title>
        <authorList>
            <person name="Olmedo-Alvarez G."/>
        </authorList>
    </citation>
    <scope>NUCLEOTIDE SEQUENCE [LARGE SCALE GENOMIC DNA]</scope>
    <source>
        <strain evidence="2 3">CH37_1T</strain>
    </source>
</reference>
<evidence type="ECO:0000313" key="2">
    <source>
        <dbReference type="EMBL" id="TYS58796.1"/>
    </source>
</evidence>
<dbReference type="NCBIfam" id="TIGR02832">
    <property type="entry name" value="spo_yunB"/>
    <property type="match status" value="1"/>
</dbReference>
<proteinExistence type="predicted"/>
<feature type="transmembrane region" description="Helical" evidence="1">
    <location>
        <begin position="18"/>
        <end position="38"/>
    </location>
</feature>
<dbReference type="RefSeq" id="WP_101549560.1">
    <property type="nucleotide sequence ID" value="NZ_JAHXNN010000015.1"/>
</dbReference>
<dbReference type="Proteomes" id="UP000323732">
    <property type="component" value="Unassembled WGS sequence"/>
</dbReference>
<name>A0A5D4SAW0_9BACI</name>
<dbReference type="Pfam" id="PF09560">
    <property type="entry name" value="Spore_YunB"/>
    <property type="match status" value="1"/>
</dbReference>
<keyword evidence="1" id="KW-1133">Transmembrane helix</keyword>
<organism evidence="2 3">
    <name type="scientific">Bacillus infantis</name>
    <dbReference type="NCBI Taxonomy" id="324767"/>
    <lineage>
        <taxon>Bacteria</taxon>
        <taxon>Bacillati</taxon>
        <taxon>Bacillota</taxon>
        <taxon>Bacilli</taxon>
        <taxon>Bacillales</taxon>
        <taxon>Bacillaceae</taxon>
        <taxon>Bacillus</taxon>
    </lineage>
</organism>
<sequence length="249" mass="27215">MAKFGGRLPRKGPLPFRYVFLLTFVFFMFSTAAGIWIINKGLEPTLMSYADSQTRKIASLVINNAINKKITNVMDLEEMFVKSGDGSVITINTEKLNRVKAEVTEMVQDNIKKAEQGDLSALESFTEIEIETEGSKKQDGIIYYVPLGQATNNALLGNLGPRIPVKFNSVGSVTSNVIRKSEDHGINNVLVEVFVRLDVQVQIIIPFATKVIHVQEDVPVAMGVIPGDVPQFYNGGGGDSAPSIELPAN</sequence>
<protein>
    <submittedName>
        <fullName evidence="2">Sporulation protein YunB</fullName>
    </submittedName>
</protein>
<keyword evidence="1" id="KW-0812">Transmembrane</keyword>
<comment type="caution">
    <text evidence="2">The sequence shown here is derived from an EMBL/GenBank/DDBJ whole genome shotgun (WGS) entry which is preliminary data.</text>
</comment>
<dbReference type="AlphaFoldDB" id="A0A5D4SAW0"/>
<evidence type="ECO:0000256" key="1">
    <source>
        <dbReference type="SAM" id="Phobius"/>
    </source>
</evidence>
<accession>A0A5D4SAW0</accession>
<dbReference type="InterPro" id="IPR014197">
    <property type="entry name" value="Sporulation_prot_YunB"/>
</dbReference>
<dbReference type="EMBL" id="VTES01000009">
    <property type="protein sequence ID" value="TYS58796.1"/>
    <property type="molecule type" value="Genomic_DNA"/>
</dbReference>